<keyword evidence="2" id="KW-0645">Protease</keyword>
<dbReference type="PANTHER" id="PTHR10443:SF12">
    <property type="entry name" value="DIPEPTIDASE"/>
    <property type="match status" value="1"/>
</dbReference>
<dbReference type="Pfam" id="PF01244">
    <property type="entry name" value="Peptidase_M19"/>
    <property type="match status" value="2"/>
</dbReference>
<dbReference type="EMBL" id="JQFZ01000002">
    <property type="protein sequence ID" value="KGO63390.1"/>
    <property type="molecule type" value="Genomic_DNA"/>
</dbReference>
<proteinExistence type="inferred from homology"/>
<dbReference type="InterPro" id="IPR008257">
    <property type="entry name" value="Pept_M19"/>
</dbReference>
<dbReference type="GO" id="GO:0046872">
    <property type="term" value="F:metal ion binding"/>
    <property type="evidence" value="ECO:0007669"/>
    <property type="project" value="UniProtKB-UniRule"/>
</dbReference>
<dbReference type="SUPFAM" id="SSF51556">
    <property type="entry name" value="Metallo-dependent hydrolases"/>
    <property type="match status" value="1"/>
</dbReference>
<dbReference type="AlphaFoldDB" id="A0A0A2KGA2"/>
<evidence type="ECO:0000256" key="2">
    <source>
        <dbReference type="RuleBase" id="RU341113"/>
    </source>
</evidence>
<dbReference type="OrthoDB" id="445695at2759"/>
<keyword evidence="2" id="KW-0378">Hydrolase</keyword>
<dbReference type="MEROPS" id="M19.013"/>
<dbReference type="PANTHER" id="PTHR10443">
    <property type="entry name" value="MICROSOMAL DIPEPTIDASE"/>
    <property type="match status" value="1"/>
</dbReference>
<dbReference type="RefSeq" id="XP_016603810.1">
    <property type="nucleotide sequence ID" value="XM_016738456.1"/>
</dbReference>
<organism evidence="3 4">
    <name type="scientific">Penicillium expansum</name>
    <name type="common">Blue mold rot fungus</name>
    <dbReference type="NCBI Taxonomy" id="27334"/>
    <lineage>
        <taxon>Eukaryota</taxon>
        <taxon>Fungi</taxon>
        <taxon>Dikarya</taxon>
        <taxon>Ascomycota</taxon>
        <taxon>Pezizomycotina</taxon>
        <taxon>Eurotiomycetes</taxon>
        <taxon>Eurotiomycetidae</taxon>
        <taxon>Eurotiales</taxon>
        <taxon>Aspergillaceae</taxon>
        <taxon>Penicillium</taxon>
    </lineage>
</organism>
<evidence type="ECO:0000313" key="4">
    <source>
        <dbReference type="Proteomes" id="UP000030143"/>
    </source>
</evidence>
<keyword evidence="1 2" id="KW-0224">Dipeptidase</keyword>
<sequence length="322" mass="35688">MYTREETWKQQAARLFKEVPLIDGHNDFPYIIRGWLQNQINGQESTIHDMPIGQTDILRLRAGSVGAQFWSAFVPCPTPEEQEQGCVAQLHKTLQQIDLIHRLIEMNPDTLVLAESAASILDGFHSGRIASLIGVEGLHQIGNNSIHATTFRLVPKREKASGYTVCPHPRNVTDGNLQLLHRNGGIIMVCFLRELTDAKPASGATLSRVIDHVIYIGEKIGYSHVGIGSDFDGMLRGPDGLEDVAQYPSLVEGMLSRGISETDVKNIMGRNLIRVMEEVEIFSHLAKAASREFLADDIGGIWGADIKEQLLDERKRCKSLAS</sequence>
<comment type="cofactor">
    <cofactor evidence="2">
        <name>Zn(2+)</name>
        <dbReference type="ChEBI" id="CHEBI:29105"/>
    </cofactor>
</comment>
<dbReference type="GO" id="GO:0070573">
    <property type="term" value="F:metallodipeptidase activity"/>
    <property type="evidence" value="ECO:0007669"/>
    <property type="project" value="InterPro"/>
</dbReference>
<dbReference type="VEuPathDB" id="FungiDB:PEXP_071910"/>
<keyword evidence="2" id="KW-0862">Zinc</keyword>
<dbReference type="GeneID" id="27673875"/>
<evidence type="ECO:0000256" key="1">
    <source>
        <dbReference type="ARBA" id="ARBA00022997"/>
    </source>
</evidence>
<dbReference type="PROSITE" id="PS51365">
    <property type="entry name" value="RENAL_DIPEPTIDASE_2"/>
    <property type="match status" value="1"/>
</dbReference>
<protein>
    <recommendedName>
        <fullName evidence="2">Dipeptidase</fullName>
        <ecNumber evidence="2">3.4.13.19</ecNumber>
    </recommendedName>
</protein>
<comment type="caution">
    <text evidence="3">The sequence shown here is derived from an EMBL/GenBank/DDBJ whole genome shotgun (WGS) entry which is preliminary data.</text>
</comment>
<dbReference type="GO" id="GO:0006508">
    <property type="term" value="P:proteolysis"/>
    <property type="evidence" value="ECO:0007669"/>
    <property type="project" value="UniProtKB-KW"/>
</dbReference>
<dbReference type="Proteomes" id="UP000030143">
    <property type="component" value="Unassembled WGS sequence"/>
</dbReference>
<comment type="similarity">
    <text evidence="2">Belongs to the metallo-dependent hydrolases superfamily. Peptidase M19 family.</text>
</comment>
<evidence type="ECO:0000313" key="3">
    <source>
        <dbReference type="EMBL" id="KGO63390.1"/>
    </source>
</evidence>
<dbReference type="InterPro" id="IPR032466">
    <property type="entry name" value="Metal_Hydrolase"/>
</dbReference>
<name>A0A0A2KGA2_PENEN</name>
<dbReference type="EC" id="3.4.13.19" evidence="2"/>
<keyword evidence="2" id="KW-0479">Metal-binding</keyword>
<dbReference type="STRING" id="27334.A0A0A2KGA2"/>
<keyword evidence="4" id="KW-1185">Reference proteome</keyword>
<dbReference type="HOGENOM" id="CLU_031404_4_2_1"/>
<gene>
    <name evidence="3" type="ORF">PEX2_011790</name>
</gene>
<comment type="catalytic activity">
    <reaction evidence="2">
        <text>an L-aminoacyl-L-amino acid + H2O = 2 an L-alpha-amino acid</text>
        <dbReference type="Rhea" id="RHEA:48940"/>
        <dbReference type="ChEBI" id="CHEBI:15377"/>
        <dbReference type="ChEBI" id="CHEBI:59869"/>
        <dbReference type="ChEBI" id="CHEBI:77460"/>
        <dbReference type="EC" id="3.4.13.19"/>
    </reaction>
</comment>
<dbReference type="PhylomeDB" id="A0A0A2KGA2"/>
<keyword evidence="2" id="KW-0482">Metalloprotease</keyword>
<reference evidence="3 4" key="1">
    <citation type="journal article" date="2015" name="Mol. Plant Microbe Interact.">
        <title>Genome, transcriptome, and functional analyses of Penicillium expansum provide new insights into secondary metabolism and pathogenicity.</title>
        <authorList>
            <person name="Ballester A.R."/>
            <person name="Marcet-Houben M."/>
            <person name="Levin E."/>
            <person name="Sela N."/>
            <person name="Selma-Lazaro C."/>
            <person name="Carmona L."/>
            <person name="Wisniewski M."/>
            <person name="Droby S."/>
            <person name="Gonzalez-Candelas L."/>
            <person name="Gabaldon T."/>
        </authorList>
    </citation>
    <scope>NUCLEOTIDE SEQUENCE [LARGE SCALE GENOMIC DNA]</scope>
    <source>
        <strain evidence="3 4">MD-8</strain>
    </source>
</reference>
<dbReference type="Gene3D" id="3.20.20.140">
    <property type="entry name" value="Metal-dependent hydrolases"/>
    <property type="match status" value="2"/>
</dbReference>
<accession>A0A0A2KGA2</accession>